<sequence length="185" mass="21231">MNKQEAKQKLHNIAFAKMNARPGDLKLADVMQVIDQIDEPQKVVVSQVAVEYYNTFKDYGYSLVELLGDFCYRSTREKFPRLNELETWLYGNDEATNRQRELALATLILNGPDAVEIEQEKLYTVEFPTGQRLYKNHPNGSSKVAIVIKFAHHAEKDGHFTKKELEETGFGWVFDCDGVKVVEVE</sequence>
<evidence type="ECO:0000313" key="2">
    <source>
        <dbReference type="Proteomes" id="UP000074825"/>
    </source>
</evidence>
<dbReference type="RefSeq" id="WP_052823290.1">
    <property type="nucleotide sequence ID" value="NZ_CEDN01000105.1"/>
</dbReference>
<dbReference type="InterPro" id="IPR012865">
    <property type="entry name" value="DUF1642"/>
</dbReference>
<dbReference type="Proteomes" id="UP000074825">
    <property type="component" value="Unassembled WGS sequence"/>
</dbReference>
<name>A0A0Z8IVL1_STRSU</name>
<protein>
    <submittedName>
        <fullName evidence="1">Phage protein</fullName>
    </submittedName>
</protein>
<gene>
    <name evidence="1" type="ORF">ERS132444_00141</name>
</gene>
<organism evidence="1 2">
    <name type="scientific">Streptococcus suis</name>
    <dbReference type="NCBI Taxonomy" id="1307"/>
    <lineage>
        <taxon>Bacteria</taxon>
        <taxon>Bacillati</taxon>
        <taxon>Bacillota</taxon>
        <taxon>Bacilli</taxon>
        <taxon>Lactobacillales</taxon>
        <taxon>Streptococcaceae</taxon>
        <taxon>Streptococcus</taxon>
    </lineage>
</organism>
<accession>A0A0Z8IVL1</accession>
<dbReference type="AlphaFoldDB" id="A0A0Z8IVL1"/>
<evidence type="ECO:0000313" key="1">
    <source>
        <dbReference type="EMBL" id="CYV42504.1"/>
    </source>
</evidence>
<proteinExistence type="predicted"/>
<reference evidence="1 2" key="1">
    <citation type="submission" date="2016-02" db="EMBL/GenBank/DDBJ databases">
        <authorList>
            <consortium name="Pathogen Informatics"/>
        </authorList>
    </citation>
    <scope>NUCLEOTIDE SEQUENCE [LARGE SCALE GENOMIC DNA]</scope>
    <source>
        <strain evidence="1 2">LSS82</strain>
    </source>
</reference>
<dbReference type="Pfam" id="PF07852">
    <property type="entry name" value="DUF1642"/>
    <property type="match status" value="1"/>
</dbReference>
<dbReference type="EMBL" id="FIIF01000001">
    <property type="protein sequence ID" value="CYV42504.1"/>
    <property type="molecule type" value="Genomic_DNA"/>
</dbReference>